<comment type="caution">
    <text evidence="1">The sequence shown here is derived from an EMBL/GenBank/DDBJ whole genome shotgun (WGS) entry which is preliminary data.</text>
</comment>
<reference evidence="1 2" key="1">
    <citation type="submission" date="2020-02" db="EMBL/GenBank/DDBJ databases">
        <title>Draft genome sequence of Haematococcus lacustris strain NIES-144.</title>
        <authorList>
            <person name="Morimoto D."/>
            <person name="Nakagawa S."/>
            <person name="Yoshida T."/>
            <person name="Sawayama S."/>
        </authorList>
    </citation>
    <scope>NUCLEOTIDE SEQUENCE [LARGE SCALE GENOMIC DNA]</scope>
    <source>
        <strain evidence="1 2">NIES-144</strain>
    </source>
</reference>
<protein>
    <submittedName>
        <fullName evidence="1">Uncharacterized protein</fullName>
    </submittedName>
</protein>
<evidence type="ECO:0000313" key="2">
    <source>
        <dbReference type="Proteomes" id="UP000485058"/>
    </source>
</evidence>
<dbReference type="AlphaFoldDB" id="A0A6A0AIB7"/>
<accession>A0A6A0AIB7</accession>
<sequence>MVIPPVLHGNDIKRFRLTFHGEESFEKYLRNVQCGGLILVNEEEIEPLVVDRFAQLVPGATYTTSLPYYKEALSSVLGEARHLQQSREDEFGKALTLCAQRAEPDQGYVLREDLRMQLTSDRKIAEHAVVVLGKDKAYVGSHKTHAKGAKPVKEIAQRCKELAKLPNKLPAIVMPAFMVEHPEPDAELRIQKACKDLKVVRFHRIGHAIKLMNGTGAVGRLQRF</sequence>
<dbReference type="Proteomes" id="UP000485058">
    <property type="component" value="Unassembled WGS sequence"/>
</dbReference>
<dbReference type="EMBL" id="BLLF01006932">
    <property type="protein sequence ID" value="GFH32659.1"/>
    <property type="molecule type" value="Genomic_DNA"/>
</dbReference>
<name>A0A6A0AIB7_HAELA</name>
<proteinExistence type="predicted"/>
<evidence type="ECO:0000313" key="1">
    <source>
        <dbReference type="EMBL" id="GFH32659.1"/>
    </source>
</evidence>
<gene>
    <name evidence="1" type="ORF">HaLaN_31913</name>
</gene>
<organism evidence="1 2">
    <name type="scientific">Haematococcus lacustris</name>
    <name type="common">Green alga</name>
    <name type="synonym">Haematococcus pluvialis</name>
    <dbReference type="NCBI Taxonomy" id="44745"/>
    <lineage>
        <taxon>Eukaryota</taxon>
        <taxon>Viridiplantae</taxon>
        <taxon>Chlorophyta</taxon>
        <taxon>core chlorophytes</taxon>
        <taxon>Chlorophyceae</taxon>
        <taxon>CS clade</taxon>
        <taxon>Chlamydomonadales</taxon>
        <taxon>Haematococcaceae</taxon>
        <taxon>Haematococcus</taxon>
    </lineage>
</organism>
<keyword evidence="2" id="KW-1185">Reference proteome</keyword>